<gene>
    <name evidence="2" type="ORF">DF3PB_10036</name>
</gene>
<proteinExistence type="predicted"/>
<dbReference type="AlphaFoldDB" id="A0A380T7D6"/>
<evidence type="ECO:0000256" key="1">
    <source>
        <dbReference type="SAM" id="Phobius"/>
    </source>
</evidence>
<organism evidence="2">
    <name type="scientific">metagenome</name>
    <dbReference type="NCBI Taxonomy" id="256318"/>
    <lineage>
        <taxon>unclassified sequences</taxon>
        <taxon>metagenomes</taxon>
    </lineage>
</organism>
<accession>A0A380T7D6</accession>
<sequence>MTEAWTMRDEMERVRRVADSLCTGHAALRDRYASRALILDVSILGTSTWLVALSFVDPQLSDWLTPLDWDSRIWIGVLGVVTFFATIFQLKTDWKARADGHKRTLEVYAEVKREAGYILAAGEFDDDACKRVLARYDLASAVGLAIPEKEFLRQKQRHKLKVALSKHLDTHPSASLLLTRIRFWIKDNFESRGKNGSQS</sequence>
<evidence type="ECO:0008006" key="3">
    <source>
        <dbReference type="Google" id="ProtNLM"/>
    </source>
</evidence>
<name>A0A380T7D6_9ZZZZ</name>
<keyword evidence="1" id="KW-0472">Membrane</keyword>
<keyword evidence="1" id="KW-1133">Transmembrane helix</keyword>
<evidence type="ECO:0000313" key="2">
    <source>
        <dbReference type="EMBL" id="SUS03283.1"/>
    </source>
</evidence>
<protein>
    <recommendedName>
        <fullName evidence="3">SMODS and SLOG-associating 2TM effector domain-containing protein</fullName>
    </recommendedName>
</protein>
<dbReference type="EMBL" id="UIDG01000001">
    <property type="protein sequence ID" value="SUS03283.1"/>
    <property type="molecule type" value="Genomic_DNA"/>
</dbReference>
<feature type="transmembrane region" description="Helical" evidence="1">
    <location>
        <begin position="37"/>
        <end position="56"/>
    </location>
</feature>
<reference evidence="2" key="1">
    <citation type="submission" date="2018-07" db="EMBL/GenBank/DDBJ databases">
        <authorList>
            <person name="Quirk P.G."/>
            <person name="Krulwich T.A."/>
        </authorList>
    </citation>
    <scope>NUCLEOTIDE SEQUENCE</scope>
</reference>
<feature type="transmembrane region" description="Helical" evidence="1">
    <location>
        <begin position="71"/>
        <end position="90"/>
    </location>
</feature>
<keyword evidence="1" id="KW-0812">Transmembrane</keyword>